<dbReference type="RefSeq" id="WP_207911778.1">
    <property type="nucleotide sequence ID" value="NZ_JAYFUH010000105.1"/>
</dbReference>
<sequence>MNTPTKRTARHRAAGRPPGTDNSRERLLELARDAFASRGYEATSLRTIAETAGPVLDQYLAR</sequence>
<organism evidence="4 5">
    <name type="scientific">Stenotrophomonas capsici</name>
    <dbReference type="NCBI Taxonomy" id="3110230"/>
    <lineage>
        <taxon>Bacteria</taxon>
        <taxon>Pseudomonadati</taxon>
        <taxon>Pseudomonadota</taxon>
        <taxon>Gammaproteobacteria</taxon>
        <taxon>Lysobacterales</taxon>
        <taxon>Lysobacteraceae</taxon>
        <taxon>Stenotrophomonas</taxon>
    </lineage>
</organism>
<evidence type="ECO:0000313" key="4">
    <source>
        <dbReference type="EMBL" id="MEA5667683.1"/>
    </source>
</evidence>
<dbReference type="InterPro" id="IPR009057">
    <property type="entry name" value="Homeodomain-like_sf"/>
</dbReference>
<evidence type="ECO:0000313" key="5">
    <source>
        <dbReference type="Proteomes" id="UP001301653"/>
    </source>
</evidence>
<name>A0ABU5V2T9_9GAMM</name>
<keyword evidence="1" id="KW-0238">DNA-binding</keyword>
<comment type="caution">
    <text evidence="4">The sequence shown here is derived from an EMBL/GenBank/DDBJ whole genome shotgun (WGS) entry which is preliminary data.</text>
</comment>
<accession>A0ABU5V2T9</accession>
<evidence type="ECO:0000256" key="2">
    <source>
        <dbReference type="SAM" id="MobiDB-lite"/>
    </source>
</evidence>
<proteinExistence type="predicted"/>
<protein>
    <submittedName>
        <fullName evidence="4">TetR family transcriptional regulator</fullName>
    </submittedName>
</protein>
<reference evidence="4 5" key="1">
    <citation type="submission" date="2023-12" db="EMBL/GenBank/DDBJ databases">
        <title>Stenotrophomonas guangdongensis sp. nov., isolated from wilted pepper plants (Capsicum annuum).</title>
        <authorList>
            <person name="Qiu M."/>
            <person name="Li Y."/>
            <person name="Liu Q."/>
            <person name="Zhang X."/>
            <person name="Huang Y."/>
            <person name="Guo R."/>
            <person name="Hu M."/>
            <person name="Zhou J."/>
            <person name="Zhou X."/>
        </authorList>
    </citation>
    <scope>NUCLEOTIDE SEQUENCE [LARGE SCALE GENOMIC DNA]</scope>
    <source>
        <strain evidence="4 5">MH1</strain>
    </source>
</reference>
<dbReference type="EMBL" id="JAYFUH010000105">
    <property type="protein sequence ID" value="MEA5667683.1"/>
    <property type="molecule type" value="Genomic_DNA"/>
</dbReference>
<feature type="region of interest" description="Disordered" evidence="2">
    <location>
        <begin position="1"/>
        <end position="23"/>
    </location>
</feature>
<feature type="domain" description="HTH tetR-type" evidence="3">
    <location>
        <begin position="27"/>
        <end position="53"/>
    </location>
</feature>
<dbReference type="Gene3D" id="1.10.10.60">
    <property type="entry name" value="Homeodomain-like"/>
    <property type="match status" value="1"/>
</dbReference>
<gene>
    <name evidence="4" type="ORF">VA603_09090</name>
</gene>
<evidence type="ECO:0000259" key="3">
    <source>
        <dbReference type="Pfam" id="PF00440"/>
    </source>
</evidence>
<dbReference type="Proteomes" id="UP001301653">
    <property type="component" value="Unassembled WGS sequence"/>
</dbReference>
<evidence type="ECO:0000256" key="1">
    <source>
        <dbReference type="ARBA" id="ARBA00023125"/>
    </source>
</evidence>
<keyword evidence="5" id="KW-1185">Reference proteome</keyword>
<dbReference type="InterPro" id="IPR001647">
    <property type="entry name" value="HTH_TetR"/>
</dbReference>
<dbReference type="SUPFAM" id="SSF46689">
    <property type="entry name" value="Homeodomain-like"/>
    <property type="match status" value="1"/>
</dbReference>
<dbReference type="Pfam" id="PF00440">
    <property type="entry name" value="TetR_N"/>
    <property type="match status" value="1"/>
</dbReference>